<name>A0A0L0EZW9_9EUKA</name>
<feature type="region of interest" description="Disordered" evidence="1">
    <location>
        <begin position="1"/>
        <end position="37"/>
    </location>
</feature>
<evidence type="ECO:0000313" key="2">
    <source>
        <dbReference type="EMBL" id="KNC70035.1"/>
    </source>
</evidence>
<proteinExistence type="predicted"/>
<sequence length="71" mass="7811">LHQPAPTTREVRHRRGRGSDPAIPHRNRAHAEGNSRTHIRAKGYSTSSLYGLWSRAATACGALLVRTQLPS</sequence>
<feature type="non-terminal residue" evidence="2">
    <location>
        <position position="71"/>
    </location>
</feature>
<reference evidence="2 3" key="1">
    <citation type="submission" date="2011-02" db="EMBL/GenBank/DDBJ databases">
        <title>The Genome Sequence of Sphaeroforma arctica JP610.</title>
        <authorList>
            <consortium name="The Broad Institute Genome Sequencing Platform"/>
            <person name="Russ C."/>
            <person name="Cuomo C."/>
            <person name="Young S.K."/>
            <person name="Zeng Q."/>
            <person name="Gargeya S."/>
            <person name="Alvarado L."/>
            <person name="Berlin A."/>
            <person name="Chapman S.B."/>
            <person name="Chen Z."/>
            <person name="Freedman E."/>
            <person name="Gellesch M."/>
            <person name="Goldberg J."/>
            <person name="Griggs A."/>
            <person name="Gujja S."/>
            <person name="Heilman E."/>
            <person name="Heiman D."/>
            <person name="Howarth C."/>
            <person name="Mehta T."/>
            <person name="Neiman D."/>
            <person name="Pearson M."/>
            <person name="Roberts A."/>
            <person name="Saif S."/>
            <person name="Shea T."/>
            <person name="Shenoy N."/>
            <person name="Sisk P."/>
            <person name="Stolte C."/>
            <person name="Sykes S."/>
            <person name="White J."/>
            <person name="Yandava C."/>
            <person name="Burger G."/>
            <person name="Gray M.W."/>
            <person name="Holland P.W.H."/>
            <person name="King N."/>
            <person name="Lang F.B.F."/>
            <person name="Roger A.J."/>
            <person name="Ruiz-Trillo I."/>
            <person name="Haas B."/>
            <person name="Nusbaum C."/>
            <person name="Birren B."/>
        </authorList>
    </citation>
    <scope>NUCLEOTIDE SEQUENCE [LARGE SCALE GENOMIC DNA]</scope>
    <source>
        <strain evidence="2 3">JP610</strain>
    </source>
</reference>
<organism evidence="2 3">
    <name type="scientific">Sphaeroforma arctica JP610</name>
    <dbReference type="NCBI Taxonomy" id="667725"/>
    <lineage>
        <taxon>Eukaryota</taxon>
        <taxon>Ichthyosporea</taxon>
        <taxon>Ichthyophonida</taxon>
        <taxon>Sphaeroforma</taxon>
    </lineage>
</organism>
<evidence type="ECO:0000313" key="3">
    <source>
        <dbReference type="Proteomes" id="UP000054560"/>
    </source>
</evidence>
<dbReference type="RefSeq" id="XP_014143937.1">
    <property type="nucleotide sequence ID" value="XM_014288462.1"/>
</dbReference>
<evidence type="ECO:0000256" key="1">
    <source>
        <dbReference type="SAM" id="MobiDB-lite"/>
    </source>
</evidence>
<keyword evidence="3" id="KW-1185">Reference proteome</keyword>
<gene>
    <name evidence="2" type="ORF">SARC_17447</name>
</gene>
<dbReference type="GeneID" id="25917951"/>
<dbReference type="Proteomes" id="UP000054560">
    <property type="component" value="Unassembled WGS sequence"/>
</dbReference>
<dbReference type="AlphaFoldDB" id="A0A0L0EZW9"/>
<feature type="non-terminal residue" evidence="2">
    <location>
        <position position="1"/>
    </location>
</feature>
<protein>
    <submittedName>
        <fullName evidence="2">Uncharacterized protein</fullName>
    </submittedName>
</protein>
<accession>A0A0L0EZW9</accession>
<dbReference type="EMBL" id="KQ252385">
    <property type="protein sequence ID" value="KNC70035.1"/>
    <property type="molecule type" value="Genomic_DNA"/>
</dbReference>